<keyword evidence="3" id="KW-1185">Reference proteome</keyword>
<sequence length="239" mass="26256">MQLVENTVPRGLPLVEIVEPATIRLISTAYIEEPAMAPLADTDAALAFLEEIERKTSLRQNEDMPLPSDVRQDELLTSAYGYGWTYVNAAFCYTRPQGSRFNDGNRGAWYAAFGDAPKETAVAEVGHHLTRELDNVGRYENVTRYRELIAGFLGPFVDLRDQDGADYLDPVEESGHAAGQKLARELRGADLGGVVYPSSRRAGGSCLAAFRTTLVQNIRQGATWELTWAGSPEFAVAEV</sequence>
<dbReference type="SMART" id="SM00953">
    <property type="entry name" value="RES"/>
    <property type="match status" value="1"/>
</dbReference>
<reference evidence="2 3" key="1">
    <citation type="submission" date="2022-06" db="EMBL/GenBank/DDBJ databases">
        <authorList>
            <person name="Liu G."/>
        </authorList>
    </citation>
    <scope>NUCLEOTIDE SEQUENCE [LARGE SCALE GENOMIC DNA]</scope>
    <source>
        <strain evidence="2 3">E4</strain>
        <plasmid evidence="2 3">plas2</plasmid>
    </source>
</reference>
<dbReference type="InterPro" id="IPR014914">
    <property type="entry name" value="RES_dom"/>
</dbReference>
<dbReference type="EMBL" id="CP098496">
    <property type="protein sequence ID" value="USA63246.1"/>
    <property type="molecule type" value="Genomic_DNA"/>
</dbReference>
<protein>
    <submittedName>
        <fullName evidence="2">RES family NAD+ phosphorylase</fullName>
    </submittedName>
</protein>
<accession>A0ABY4UB22</accession>
<feature type="domain" description="RES" evidence="1">
    <location>
        <begin position="90"/>
        <end position="221"/>
    </location>
</feature>
<evidence type="ECO:0000313" key="3">
    <source>
        <dbReference type="Proteomes" id="UP001056619"/>
    </source>
</evidence>
<evidence type="ECO:0000259" key="1">
    <source>
        <dbReference type="SMART" id="SM00953"/>
    </source>
</evidence>
<geneLocation type="plasmid" evidence="2 3">
    <name>plas2</name>
</geneLocation>
<dbReference type="RefSeq" id="WP_199288090.1">
    <property type="nucleotide sequence ID" value="NZ_CP098496.1"/>
</dbReference>
<proteinExistence type="predicted"/>
<organism evidence="2 3">
    <name type="scientific">Qipengyuania citrea</name>
    <dbReference type="NCBI Taxonomy" id="225971"/>
    <lineage>
        <taxon>Bacteria</taxon>
        <taxon>Pseudomonadati</taxon>
        <taxon>Pseudomonadota</taxon>
        <taxon>Alphaproteobacteria</taxon>
        <taxon>Sphingomonadales</taxon>
        <taxon>Erythrobacteraceae</taxon>
        <taxon>Qipengyuania</taxon>
    </lineage>
</organism>
<dbReference type="Pfam" id="PF08808">
    <property type="entry name" value="RES"/>
    <property type="match status" value="1"/>
</dbReference>
<evidence type="ECO:0000313" key="2">
    <source>
        <dbReference type="EMBL" id="USA63246.1"/>
    </source>
</evidence>
<name>A0ABY4UB22_9SPHN</name>
<keyword evidence="2" id="KW-0614">Plasmid</keyword>
<gene>
    <name evidence="2" type="ORF">NCF85_16805</name>
</gene>
<dbReference type="Proteomes" id="UP001056619">
    <property type="component" value="Plasmid plas2"/>
</dbReference>